<dbReference type="EMBL" id="JAWHTF010000004">
    <property type="protein sequence ID" value="MDU8886249.1"/>
    <property type="molecule type" value="Genomic_DNA"/>
</dbReference>
<comment type="caution">
    <text evidence="2">The sequence shown here is derived from an EMBL/GenBank/DDBJ whole genome shotgun (WGS) entry which is preliminary data.</text>
</comment>
<dbReference type="RefSeq" id="WP_316662215.1">
    <property type="nucleotide sequence ID" value="NZ_JAWHTF010000004.1"/>
</dbReference>
<dbReference type="SUPFAM" id="SSF82153">
    <property type="entry name" value="FAS1 domain"/>
    <property type="match status" value="3"/>
</dbReference>
<dbReference type="Proteomes" id="UP001268651">
    <property type="component" value="Unassembled WGS sequence"/>
</dbReference>
<accession>A0ABU3U763</accession>
<evidence type="ECO:0000259" key="1">
    <source>
        <dbReference type="PROSITE" id="PS50213"/>
    </source>
</evidence>
<dbReference type="InterPro" id="IPR050904">
    <property type="entry name" value="Adhesion/Biosynth-related"/>
</dbReference>
<gene>
    <name evidence="2" type="ORF">RXV94_08760</name>
</gene>
<dbReference type="InterPro" id="IPR036378">
    <property type="entry name" value="FAS1_dom_sf"/>
</dbReference>
<name>A0ABU3U763_9FLAO</name>
<dbReference type="PANTHER" id="PTHR10900:SF77">
    <property type="entry name" value="FI19380P1"/>
    <property type="match status" value="1"/>
</dbReference>
<protein>
    <submittedName>
        <fullName evidence="2">Fasciclin domain-containing protein</fullName>
    </submittedName>
</protein>
<dbReference type="Gene3D" id="2.30.180.10">
    <property type="entry name" value="FAS1 domain"/>
    <property type="match status" value="3"/>
</dbReference>
<feature type="domain" description="FAS1" evidence="1">
    <location>
        <begin position="200"/>
        <end position="330"/>
    </location>
</feature>
<sequence>MKAKKSTVSFPSLLNNLSILIVLFTTLILTSCSTEEVEQVTIDKEALSIVEVLESYGEDDNTAARTANSKSNNASSKPKFKTLSVALAKTGLAGTVSSNRLTVFAPSDEAFAAIGLNHRNIVSELGIETLKTILLYHVVGDVVYSGDLSNGFVPTLNGASVEVNLDAGVMINDSNVIVADIMARNGVIHAIDTVLLPPMMNITELAIASFGIDSSLVQAVLRAELQDVLANGGPFTVFAPDQNAFDIFLADNGFASVNEVPVDLLTQVLLYHVVDGKVFSPDLMNGYVPTLNGAAVNVSLDSGVMIDDANVIAANIQATNGVVHVIDTVLFPPTMNLVGVASSFAPEFSILLEAATKAGLADTLMNGGPFTVFAPTNDAFITLLAALEGFDSLDDFDTPEEIDFLTSVLLYHVVNGRVYSSDLSNGPVPTLNGSDINVNLDSGVFINDSEVIIPNVQATNGVIHAINQVLVP</sequence>
<evidence type="ECO:0000313" key="2">
    <source>
        <dbReference type="EMBL" id="MDU8886249.1"/>
    </source>
</evidence>
<organism evidence="2 3">
    <name type="scientific">Gilvirhabdus luticola</name>
    <dbReference type="NCBI Taxonomy" id="3079858"/>
    <lineage>
        <taxon>Bacteria</taxon>
        <taxon>Pseudomonadati</taxon>
        <taxon>Bacteroidota</taxon>
        <taxon>Flavobacteriia</taxon>
        <taxon>Flavobacteriales</taxon>
        <taxon>Flavobacteriaceae</taxon>
        <taxon>Gilvirhabdus</taxon>
    </lineage>
</organism>
<proteinExistence type="predicted"/>
<dbReference type="Pfam" id="PF02469">
    <property type="entry name" value="Fasciclin"/>
    <property type="match status" value="3"/>
</dbReference>
<feature type="domain" description="FAS1" evidence="1">
    <location>
        <begin position="335"/>
        <end position="470"/>
    </location>
</feature>
<dbReference type="PROSITE" id="PS50213">
    <property type="entry name" value="FAS1"/>
    <property type="match status" value="3"/>
</dbReference>
<feature type="domain" description="FAS1" evidence="1">
    <location>
        <begin position="67"/>
        <end position="195"/>
    </location>
</feature>
<dbReference type="InterPro" id="IPR000782">
    <property type="entry name" value="FAS1_domain"/>
</dbReference>
<keyword evidence="3" id="KW-1185">Reference proteome</keyword>
<reference evidence="2 3" key="1">
    <citation type="submission" date="2023-10" db="EMBL/GenBank/DDBJ databases">
        <title>Marimonas sp. nov. isolated from tidal mud flat.</title>
        <authorList>
            <person name="Jaincy N.J."/>
            <person name="Srinivasan S."/>
            <person name="Lee S.-S."/>
        </authorList>
    </citation>
    <scope>NUCLEOTIDE SEQUENCE [LARGE SCALE GENOMIC DNA]</scope>
    <source>
        <strain evidence="2 3">MJ-SS3</strain>
    </source>
</reference>
<evidence type="ECO:0000313" key="3">
    <source>
        <dbReference type="Proteomes" id="UP001268651"/>
    </source>
</evidence>
<dbReference type="SMART" id="SM00554">
    <property type="entry name" value="FAS1"/>
    <property type="match status" value="3"/>
</dbReference>
<dbReference type="PROSITE" id="PS51257">
    <property type="entry name" value="PROKAR_LIPOPROTEIN"/>
    <property type="match status" value="1"/>
</dbReference>
<dbReference type="PANTHER" id="PTHR10900">
    <property type="entry name" value="PERIOSTIN-RELATED"/>
    <property type="match status" value="1"/>
</dbReference>